<feature type="transmembrane region" description="Helical" evidence="6">
    <location>
        <begin position="57"/>
        <end position="81"/>
    </location>
</feature>
<evidence type="ECO:0000256" key="5">
    <source>
        <dbReference type="ARBA" id="ARBA00023315"/>
    </source>
</evidence>
<evidence type="ECO:0000256" key="6">
    <source>
        <dbReference type="SAM" id="Phobius"/>
    </source>
</evidence>
<dbReference type="GO" id="GO:0003841">
    <property type="term" value="F:1-acylglycerol-3-phosphate O-acyltransferase activity"/>
    <property type="evidence" value="ECO:0007669"/>
    <property type="project" value="TreeGrafter"/>
</dbReference>
<accession>D0LCW9</accession>
<feature type="domain" description="Phospholipid/glycerol acyltransferase" evidence="7">
    <location>
        <begin position="115"/>
        <end position="227"/>
    </location>
</feature>
<dbReference type="Proteomes" id="UP000001219">
    <property type="component" value="Chromosome"/>
</dbReference>
<keyword evidence="4" id="KW-0443">Lipid metabolism</keyword>
<evidence type="ECO:0000313" key="9">
    <source>
        <dbReference type="Proteomes" id="UP000001219"/>
    </source>
</evidence>
<dbReference type="SMART" id="SM00563">
    <property type="entry name" value="PlsC"/>
    <property type="match status" value="1"/>
</dbReference>
<dbReference type="CDD" id="cd07989">
    <property type="entry name" value="LPLAT_AGPAT-like"/>
    <property type="match status" value="1"/>
</dbReference>
<evidence type="ECO:0000256" key="1">
    <source>
        <dbReference type="ARBA" id="ARBA00005189"/>
    </source>
</evidence>
<keyword evidence="6" id="KW-0812">Transmembrane</keyword>
<dbReference type="InterPro" id="IPR002123">
    <property type="entry name" value="Plipid/glycerol_acylTrfase"/>
</dbReference>
<keyword evidence="9" id="KW-1185">Reference proteome</keyword>
<gene>
    <name evidence="8" type="ordered locus">Gbro_3257</name>
</gene>
<dbReference type="STRING" id="526226.Gbro_3257"/>
<dbReference type="EMBL" id="CP001802">
    <property type="protein sequence ID" value="ACY22462.1"/>
    <property type="molecule type" value="Genomic_DNA"/>
</dbReference>
<reference evidence="8 9" key="2">
    <citation type="journal article" date="2010" name="Stand. Genomic Sci.">
        <title>Complete genome sequence of Gordonia bronchialis type strain (3410).</title>
        <authorList>
            <person name="Ivanova N."/>
            <person name="Sikorski J."/>
            <person name="Jando M."/>
            <person name="Lapidus A."/>
            <person name="Nolan M."/>
            <person name="Lucas S."/>
            <person name="Del Rio T.G."/>
            <person name="Tice H."/>
            <person name="Copeland A."/>
            <person name="Cheng J.F."/>
            <person name="Chen F."/>
            <person name="Bruce D."/>
            <person name="Goodwin L."/>
            <person name="Pitluck S."/>
            <person name="Mavromatis K."/>
            <person name="Ovchinnikova G."/>
            <person name="Pati A."/>
            <person name="Chen A."/>
            <person name="Palaniappan K."/>
            <person name="Land M."/>
            <person name="Hauser L."/>
            <person name="Chang Y.J."/>
            <person name="Jeffries C.D."/>
            <person name="Chain P."/>
            <person name="Saunders E."/>
            <person name="Han C."/>
            <person name="Detter J.C."/>
            <person name="Brettin T."/>
            <person name="Rohde M."/>
            <person name="Goker M."/>
            <person name="Bristow J."/>
            <person name="Eisen J.A."/>
            <person name="Markowitz V."/>
            <person name="Hugenholtz P."/>
            <person name="Klenk H.P."/>
            <person name="Kyrpides N.C."/>
        </authorList>
    </citation>
    <scope>NUCLEOTIDE SEQUENCE [LARGE SCALE GENOMIC DNA]</scope>
    <source>
        <strain evidence="9">ATCC 25592 / DSM 43247 / BCRC 13721 / JCM 3198 / KCTC 3076 / NBRC 16047 / NCTC 10667</strain>
    </source>
</reference>
<keyword evidence="3" id="KW-0808">Transferase</keyword>
<dbReference type="KEGG" id="gbr:Gbro_3257"/>
<dbReference type="Pfam" id="PF01553">
    <property type="entry name" value="Acyltransferase"/>
    <property type="match status" value="1"/>
</dbReference>
<name>D0LCW9_GORB4</name>
<protein>
    <submittedName>
        <fullName evidence="8">Phospholipid/glycerol acyltransferase</fullName>
    </submittedName>
</protein>
<dbReference type="PANTHER" id="PTHR10434">
    <property type="entry name" value="1-ACYL-SN-GLYCEROL-3-PHOSPHATE ACYLTRANSFERASE"/>
    <property type="match status" value="1"/>
</dbReference>
<evidence type="ECO:0000313" key="8">
    <source>
        <dbReference type="EMBL" id="ACY22462.1"/>
    </source>
</evidence>
<dbReference type="HOGENOM" id="CLU_027938_0_0_11"/>
<dbReference type="AlphaFoldDB" id="D0LCW9"/>
<keyword evidence="2" id="KW-0444">Lipid biosynthesis</keyword>
<reference evidence="9" key="1">
    <citation type="submission" date="2009-10" db="EMBL/GenBank/DDBJ databases">
        <title>The complete chromosome of Gordonia bronchialis DSM 43247.</title>
        <authorList>
            <consortium name="US DOE Joint Genome Institute (JGI-PGF)"/>
            <person name="Lucas S."/>
            <person name="Copeland A."/>
            <person name="Lapidus A."/>
            <person name="Glavina del Rio T."/>
            <person name="Dalin E."/>
            <person name="Tice H."/>
            <person name="Bruce D."/>
            <person name="Goodwin L."/>
            <person name="Pitluck S."/>
            <person name="Kyrpides N."/>
            <person name="Mavromatis K."/>
            <person name="Ivanova N."/>
            <person name="Ovchinnikova G."/>
            <person name="Saunders E."/>
            <person name="Brettin T."/>
            <person name="Detter J.C."/>
            <person name="Han C."/>
            <person name="Larimer F."/>
            <person name="Land M."/>
            <person name="Hauser L."/>
            <person name="Markowitz V."/>
            <person name="Cheng J.-F."/>
            <person name="Hugenholtz P."/>
            <person name="Woyke T."/>
            <person name="Wu D."/>
            <person name="Jando M."/>
            <person name="Schneider S."/>
            <person name="Goeker M."/>
            <person name="Klenk H.-P."/>
            <person name="Eisen J.A."/>
        </authorList>
    </citation>
    <scope>NUCLEOTIDE SEQUENCE [LARGE SCALE GENOMIC DNA]</scope>
    <source>
        <strain evidence="9">ATCC 25592 / DSM 43247 / BCRC 13721 / JCM 3198 / KCTC 3076 / NBRC 16047 / NCTC 10667</strain>
    </source>
</reference>
<organism evidence="8 9">
    <name type="scientific">Gordonia bronchialis (strain ATCC 25592 / DSM 43247 / BCRC 13721 / JCM 3198 / KCTC 3076 / NBRC 16047 / NCTC 10667)</name>
    <name type="common">Rhodococcus bronchialis</name>
    <dbReference type="NCBI Taxonomy" id="526226"/>
    <lineage>
        <taxon>Bacteria</taxon>
        <taxon>Bacillati</taxon>
        <taxon>Actinomycetota</taxon>
        <taxon>Actinomycetes</taxon>
        <taxon>Mycobacteriales</taxon>
        <taxon>Gordoniaceae</taxon>
        <taxon>Gordonia</taxon>
    </lineage>
</organism>
<comment type="pathway">
    <text evidence="1">Lipid metabolism.</text>
</comment>
<dbReference type="PANTHER" id="PTHR10434:SF64">
    <property type="entry name" value="1-ACYL-SN-GLYCEROL-3-PHOSPHATE ACYLTRANSFERASE-RELATED"/>
    <property type="match status" value="1"/>
</dbReference>
<dbReference type="SUPFAM" id="SSF69593">
    <property type="entry name" value="Glycerol-3-phosphate (1)-acyltransferase"/>
    <property type="match status" value="1"/>
</dbReference>
<keyword evidence="6" id="KW-0472">Membrane</keyword>
<evidence type="ECO:0000259" key="7">
    <source>
        <dbReference type="SMART" id="SM00563"/>
    </source>
</evidence>
<evidence type="ECO:0000256" key="4">
    <source>
        <dbReference type="ARBA" id="ARBA00023098"/>
    </source>
</evidence>
<dbReference type="GO" id="GO:0006654">
    <property type="term" value="P:phosphatidic acid biosynthetic process"/>
    <property type="evidence" value="ECO:0007669"/>
    <property type="project" value="TreeGrafter"/>
</dbReference>
<dbReference type="OrthoDB" id="5184723at2"/>
<evidence type="ECO:0000256" key="3">
    <source>
        <dbReference type="ARBA" id="ARBA00022679"/>
    </source>
</evidence>
<dbReference type="eggNOG" id="COG0204">
    <property type="taxonomic scope" value="Bacteria"/>
</dbReference>
<sequence length="298" mass="31961">MTTPVSVAHPEDAVCVPSRPAVNLGLDHHPWFPISPCAAGCIEANATAGRMVVILRLIRLVLVIALLATCALVIVPMPRLVRRRFLRRASKMILAAIGTTISIDDRRPFAGETRGLLVANHISFLDVVALASVHPAQFVAKSEVASMPVVSSIARRIGIIPIERGSLRRLPDAVGAAVDRLHHDATVAVFPEGTTRCGQTMGSFRPAFFQAAIDARVPVIPVRLTFTCAGATSTAASFIGDDEPLDTLRRVLRTRGLTVTIRLYEAQLPGEGDRRELALRCERMVAGYGSSPEVALAA</sequence>
<keyword evidence="6" id="KW-1133">Transmembrane helix</keyword>
<keyword evidence="5 8" id="KW-0012">Acyltransferase</keyword>
<proteinExistence type="predicted"/>
<evidence type="ECO:0000256" key="2">
    <source>
        <dbReference type="ARBA" id="ARBA00022516"/>
    </source>
</evidence>
<dbReference type="RefSeq" id="WP_012834978.1">
    <property type="nucleotide sequence ID" value="NC_013441.1"/>
</dbReference>